<dbReference type="AlphaFoldDB" id="A0A244CUQ2"/>
<evidence type="ECO:0008006" key="3">
    <source>
        <dbReference type="Google" id="ProtNLM"/>
    </source>
</evidence>
<name>A0A244CUQ2_PSEDV</name>
<proteinExistence type="predicted"/>
<sequence length="106" mass="11274">MQNTKLNSTFATAQQGVAKADGTFWVTANEVGFTPLNAAFGLGPYNFACNDISNIKLASGKAAGLLAITASAIHITLSDGRSFEFIMADPSWWVDYLTQHCAAQKA</sequence>
<dbReference type="Proteomes" id="UP000194841">
    <property type="component" value="Unassembled WGS sequence"/>
</dbReference>
<keyword evidence="2" id="KW-1185">Reference proteome</keyword>
<dbReference type="EMBL" id="MWPV01000001">
    <property type="protein sequence ID" value="OUL59311.1"/>
    <property type="molecule type" value="Genomic_DNA"/>
</dbReference>
<dbReference type="RefSeq" id="WP_140372824.1">
    <property type="nucleotide sequence ID" value="NZ_MWPV01000001.1"/>
</dbReference>
<gene>
    <name evidence="1" type="ORF">B1199_03310</name>
</gene>
<evidence type="ECO:0000313" key="2">
    <source>
        <dbReference type="Proteomes" id="UP000194841"/>
    </source>
</evidence>
<dbReference type="OrthoDB" id="5890662at2"/>
<comment type="caution">
    <text evidence="1">The sequence shown here is derived from an EMBL/GenBank/DDBJ whole genome shotgun (WGS) entry which is preliminary data.</text>
</comment>
<protein>
    <recommendedName>
        <fullName evidence="3">GRAM domain-containing protein</fullName>
    </recommendedName>
</protein>
<accession>A0A244CUQ2</accession>
<reference evidence="1 2" key="1">
    <citation type="submission" date="2017-02" db="EMBL/GenBank/DDBJ databases">
        <title>Pseudoalteromonas ulvae TC14 Genome.</title>
        <authorList>
            <person name="Molmeret M."/>
        </authorList>
    </citation>
    <scope>NUCLEOTIDE SEQUENCE [LARGE SCALE GENOMIC DNA]</scope>
    <source>
        <strain evidence="1">TC14</strain>
    </source>
</reference>
<organism evidence="1 2">
    <name type="scientific">Pseudoalteromonas ulvae</name>
    <dbReference type="NCBI Taxonomy" id="107327"/>
    <lineage>
        <taxon>Bacteria</taxon>
        <taxon>Pseudomonadati</taxon>
        <taxon>Pseudomonadota</taxon>
        <taxon>Gammaproteobacteria</taxon>
        <taxon>Alteromonadales</taxon>
        <taxon>Pseudoalteromonadaceae</taxon>
        <taxon>Pseudoalteromonas</taxon>
    </lineage>
</organism>
<evidence type="ECO:0000313" key="1">
    <source>
        <dbReference type="EMBL" id="OUL59311.1"/>
    </source>
</evidence>